<comment type="subcellular location">
    <subcellularLocation>
        <location evidence="1 7">Cell membrane</location>
        <topology evidence="1 7">Multi-pass membrane protein</topology>
    </subcellularLocation>
</comment>
<dbReference type="OrthoDB" id="9793490at2"/>
<name>A0A1T4QDR7_9SPIR</name>
<evidence type="ECO:0000313" key="9">
    <source>
        <dbReference type="EMBL" id="SKA01747.1"/>
    </source>
</evidence>
<dbReference type="STRING" id="225004.SAMN02745152_01933"/>
<dbReference type="GeneID" id="303368160"/>
<evidence type="ECO:0000259" key="8">
    <source>
        <dbReference type="PROSITE" id="PS50928"/>
    </source>
</evidence>
<keyword evidence="4 7" id="KW-0812">Transmembrane</keyword>
<accession>A0A1T4QDR7</accession>
<dbReference type="CDD" id="cd06261">
    <property type="entry name" value="TM_PBP2"/>
    <property type="match status" value="1"/>
</dbReference>
<keyword evidence="2 7" id="KW-0813">Transport</keyword>
<dbReference type="PANTHER" id="PTHR30450:SF1">
    <property type="entry name" value="D-METHIONINE TRANSPORT SYSTEM PERMEASE PROTEIN METI-RELATED"/>
    <property type="match status" value="1"/>
</dbReference>
<feature type="transmembrane region" description="Helical" evidence="7">
    <location>
        <begin position="200"/>
        <end position="219"/>
    </location>
</feature>
<dbReference type="InterPro" id="IPR035906">
    <property type="entry name" value="MetI-like_sf"/>
</dbReference>
<dbReference type="SUPFAM" id="SSF161098">
    <property type="entry name" value="MetI-like"/>
    <property type="match status" value="1"/>
</dbReference>
<evidence type="ECO:0000256" key="4">
    <source>
        <dbReference type="ARBA" id="ARBA00022692"/>
    </source>
</evidence>
<comment type="similarity">
    <text evidence="7">Belongs to the binding-protein-dependent transport system permease family.</text>
</comment>
<keyword evidence="10" id="KW-1185">Reference proteome</keyword>
<feature type="transmembrane region" description="Helical" evidence="7">
    <location>
        <begin position="163"/>
        <end position="188"/>
    </location>
</feature>
<feature type="transmembrane region" description="Helical" evidence="7">
    <location>
        <begin position="33"/>
        <end position="53"/>
    </location>
</feature>
<proteinExistence type="inferred from homology"/>
<dbReference type="InterPro" id="IPR051322">
    <property type="entry name" value="AA_ABC_Transporter_Permease"/>
</dbReference>
<feature type="transmembrane region" description="Helical" evidence="7">
    <location>
        <begin position="74"/>
        <end position="95"/>
    </location>
</feature>
<dbReference type="Proteomes" id="UP000190395">
    <property type="component" value="Unassembled WGS sequence"/>
</dbReference>
<feature type="domain" description="ABC transmembrane type-1" evidence="8">
    <location>
        <begin position="25"/>
        <end position="216"/>
    </location>
</feature>
<evidence type="ECO:0000256" key="3">
    <source>
        <dbReference type="ARBA" id="ARBA00022475"/>
    </source>
</evidence>
<gene>
    <name evidence="9" type="ORF">SAMN02745152_01933</name>
</gene>
<evidence type="ECO:0000256" key="6">
    <source>
        <dbReference type="ARBA" id="ARBA00023136"/>
    </source>
</evidence>
<dbReference type="Pfam" id="PF00528">
    <property type="entry name" value="BPD_transp_1"/>
    <property type="match status" value="1"/>
</dbReference>
<protein>
    <submittedName>
        <fullName evidence="9">D-methionine transport system permease protein</fullName>
    </submittedName>
</protein>
<evidence type="ECO:0000256" key="2">
    <source>
        <dbReference type="ARBA" id="ARBA00022448"/>
    </source>
</evidence>
<evidence type="ECO:0000313" key="10">
    <source>
        <dbReference type="Proteomes" id="UP000190395"/>
    </source>
</evidence>
<evidence type="ECO:0000256" key="1">
    <source>
        <dbReference type="ARBA" id="ARBA00004651"/>
    </source>
</evidence>
<dbReference type="RefSeq" id="WP_078931673.1">
    <property type="nucleotide sequence ID" value="NZ_CAMCOW010000041.1"/>
</dbReference>
<evidence type="ECO:0000256" key="5">
    <source>
        <dbReference type="ARBA" id="ARBA00022989"/>
    </source>
</evidence>
<dbReference type="EMBL" id="FUXC01000013">
    <property type="protein sequence ID" value="SKA01747.1"/>
    <property type="molecule type" value="Genomic_DNA"/>
</dbReference>
<organism evidence="9 10">
    <name type="scientific">Treponema berlinense</name>
    <dbReference type="NCBI Taxonomy" id="225004"/>
    <lineage>
        <taxon>Bacteria</taxon>
        <taxon>Pseudomonadati</taxon>
        <taxon>Spirochaetota</taxon>
        <taxon>Spirochaetia</taxon>
        <taxon>Spirochaetales</taxon>
        <taxon>Treponemataceae</taxon>
        <taxon>Treponema</taxon>
    </lineage>
</organism>
<reference evidence="9 10" key="1">
    <citation type="submission" date="2017-02" db="EMBL/GenBank/DDBJ databases">
        <authorList>
            <person name="Peterson S.W."/>
        </authorList>
    </citation>
    <scope>NUCLEOTIDE SEQUENCE [LARGE SCALE GENOMIC DNA]</scope>
    <source>
        <strain evidence="9 10">ATCC BAA-909</strain>
    </source>
</reference>
<evidence type="ECO:0000256" key="7">
    <source>
        <dbReference type="RuleBase" id="RU363032"/>
    </source>
</evidence>
<sequence>MLEFLTKILPNLMANKRYVNFGISIVQTLQMTLWSGAISFVLGLAFGIILVVTKKGAILENKIVYQILDKLINFFRSIPFIILLTGVMPLSRLIMGTSIDVRGAIVPLVFGTVPFFSRQIETALAEVDSGLVEAAVSMGLSPWDIVLRVYLKESIGPIVRGTMITTVSLIGLTAMAGAVGAGGLGNFAIQYGHDMNMQDITWLTIILLVIVVNLIQWAGTNFIKKHTH</sequence>
<dbReference type="AlphaFoldDB" id="A0A1T4QDR7"/>
<keyword evidence="5 7" id="KW-1133">Transmembrane helix</keyword>
<dbReference type="PROSITE" id="PS50928">
    <property type="entry name" value="ABC_TM1"/>
    <property type="match status" value="1"/>
</dbReference>
<keyword evidence="3" id="KW-1003">Cell membrane</keyword>
<dbReference type="PANTHER" id="PTHR30450">
    <property type="entry name" value="ABC TRANSPORTER PERMEASE"/>
    <property type="match status" value="1"/>
</dbReference>
<dbReference type="GO" id="GO:0048473">
    <property type="term" value="P:D-methionine transmembrane transport"/>
    <property type="evidence" value="ECO:0007669"/>
    <property type="project" value="TreeGrafter"/>
</dbReference>
<dbReference type="InterPro" id="IPR000515">
    <property type="entry name" value="MetI-like"/>
</dbReference>
<keyword evidence="6 7" id="KW-0472">Membrane</keyword>
<dbReference type="GO" id="GO:0005886">
    <property type="term" value="C:plasma membrane"/>
    <property type="evidence" value="ECO:0007669"/>
    <property type="project" value="UniProtKB-SubCell"/>
</dbReference>
<dbReference type="Gene3D" id="1.10.3720.10">
    <property type="entry name" value="MetI-like"/>
    <property type="match status" value="1"/>
</dbReference>